<dbReference type="PROSITE" id="PS51106">
    <property type="entry name" value="PTS_EIIC_TYPE_4"/>
    <property type="match status" value="1"/>
</dbReference>
<organism evidence="10 11">
    <name type="scientific">Parafannyhessea umbonata</name>
    <dbReference type="NCBI Taxonomy" id="604330"/>
    <lineage>
        <taxon>Bacteria</taxon>
        <taxon>Bacillati</taxon>
        <taxon>Actinomycetota</taxon>
        <taxon>Coriobacteriia</taxon>
        <taxon>Coriobacteriales</taxon>
        <taxon>Atopobiaceae</taxon>
        <taxon>Parafannyhessea</taxon>
    </lineage>
</organism>
<accession>A0A1G6HR90</accession>
<name>A0A1G6HR90_9ACTN</name>
<reference evidence="11" key="1">
    <citation type="submission" date="2016-10" db="EMBL/GenBank/DDBJ databases">
        <authorList>
            <person name="Varghese N."/>
            <person name="Submissions S."/>
        </authorList>
    </citation>
    <scope>NUCLEOTIDE SEQUENCE [LARGE SCALE GENOMIC DNA]</scope>
    <source>
        <strain evidence="11">DSM 22619</strain>
    </source>
</reference>
<keyword evidence="3" id="KW-1003">Cell membrane</keyword>
<dbReference type="GO" id="GO:0009401">
    <property type="term" value="P:phosphoenolpyruvate-dependent sugar phosphotransferase system"/>
    <property type="evidence" value="ECO:0007669"/>
    <property type="project" value="UniProtKB-KW"/>
</dbReference>
<evidence type="ECO:0000256" key="6">
    <source>
        <dbReference type="ARBA" id="ARBA00022692"/>
    </source>
</evidence>
<dbReference type="GO" id="GO:0005886">
    <property type="term" value="C:plasma membrane"/>
    <property type="evidence" value="ECO:0007669"/>
    <property type="project" value="UniProtKB-SubCell"/>
</dbReference>
<feature type="transmembrane region" description="Helical" evidence="9">
    <location>
        <begin position="34"/>
        <end position="63"/>
    </location>
</feature>
<keyword evidence="11" id="KW-1185">Reference proteome</keyword>
<keyword evidence="5" id="KW-0598">Phosphotransferase system</keyword>
<dbReference type="EMBL" id="FMZL01000001">
    <property type="protein sequence ID" value="SDB96752.1"/>
    <property type="molecule type" value="Genomic_DNA"/>
</dbReference>
<dbReference type="PANTHER" id="PTHR32502">
    <property type="entry name" value="N-ACETYLGALACTOSAMINE PERMEASE II COMPONENT-RELATED"/>
    <property type="match status" value="1"/>
</dbReference>
<comment type="subcellular location">
    <subcellularLocation>
        <location evidence="1">Cell membrane</location>
        <topology evidence="1">Multi-pass membrane protein</topology>
    </subcellularLocation>
</comment>
<gene>
    <name evidence="10" type="ORF">SAMN04487824_10191</name>
</gene>
<dbReference type="Pfam" id="PF03609">
    <property type="entry name" value="EII-Sor"/>
    <property type="match status" value="1"/>
</dbReference>
<dbReference type="InterPro" id="IPR050303">
    <property type="entry name" value="GatZ_KbaZ_carbometab"/>
</dbReference>
<feature type="transmembrane region" description="Helical" evidence="9">
    <location>
        <begin position="98"/>
        <end position="117"/>
    </location>
</feature>
<evidence type="ECO:0000256" key="2">
    <source>
        <dbReference type="ARBA" id="ARBA00022448"/>
    </source>
</evidence>
<evidence type="ECO:0000256" key="8">
    <source>
        <dbReference type="ARBA" id="ARBA00023136"/>
    </source>
</evidence>
<keyword evidence="7 9" id="KW-1133">Transmembrane helix</keyword>
<dbReference type="Proteomes" id="UP000198528">
    <property type="component" value="Unassembled WGS sequence"/>
</dbReference>
<proteinExistence type="predicted"/>
<evidence type="ECO:0000256" key="5">
    <source>
        <dbReference type="ARBA" id="ARBA00022683"/>
    </source>
</evidence>
<sequence>MQLTLVQGFLLFIVGTICQFDQQTEAFYWFRPMVAAFFTGIILGNVELGVTCGAVTELAYLGMTNVGGTVPPDPLFAGIMTVVLAYTTGQSAETALGLSYPFALLAQGIGILFKTVYSFVPHKLDKYAAEADVKHFNGLIWGVTIFEAVFCGFVIFLCSYALQAPIQAFVNSFPTWVTHGLEVAGGILPAVGLAMLLLTTLKPETYPYLFIGFVMATFLKMPNVLPVAIIGTSLAAIDYMYQKRFDEQKAEAIDDGGDSDGI</sequence>
<dbReference type="AlphaFoldDB" id="A0A1G6HR90"/>
<keyword evidence="6 9" id="KW-0812">Transmembrane</keyword>
<evidence type="ECO:0000256" key="4">
    <source>
        <dbReference type="ARBA" id="ARBA00022597"/>
    </source>
</evidence>
<protein>
    <submittedName>
        <fullName evidence="10">PTS system, galactosamine-specific IIC component</fullName>
    </submittedName>
</protein>
<feature type="transmembrane region" description="Helical" evidence="9">
    <location>
        <begin position="75"/>
        <end position="92"/>
    </location>
</feature>
<dbReference type="RefSeq" id="WP_090844251.1">
    <property type="nucleotide sequence ID" value="NZ_FMZL01000001.1"/>
</dbReference>
<feature type="transmembrane region" description="Helical" evidence="9">
    <location>
        <begin position="208"/>
        <end position="237"/>
    </location>
</feature>
<keyword evidence="4" id="KW-0762">Sugar transport</keyword>
<evidence type="ECO:0000256" key="9">
    <source>
        <dbReference type="SAM" id="Phobius"/>
    </source>
</evidence>
<keyword evidence="2" id="KW-0813">Transport</keyword>
<evidence type="ECO:0000256" key="1">
    <source>
        <dbReference type="ARBA" id="ARBA00004651"/>
    </source>
</evidence>
<dbReference type="InterPro" id="IPR004700">
    <property type="entry name" value="PTS_IIC_man"/>
</dbReference>
<evidence type="ECO:0000313" key="10">
    <source>
        <dbReference type="EMBL" id="SDB96752.1"/>
    </source>
</evidence>
<dbReference type="PANTHER" id="PTHR32502:SF8">
    <property type="entry name" value="N-ACETYLGALACTOSAMINE PERMEASE IIC COMPONENT 1"/>
    <property type="match status" value="1"/>
</dbReference>
<keyword evidence="8 9" id="KW-0472">Membrane</keyword>
<evidence type="ECO:0000256" key="7">
    <source>
        <dbReference type="ARBA" id="ARBA00022989"/>
    </source>
</evidence>
<dbReference type="STRING" id="604330.SAMN04489857_0551"/>
<evidence type="ECO:0000313" key="11">
    <source>
        <dbReference type="Proteomes" id="UP000198528"/>
    </source>
</evidence>
<feature type="transmembrane region" description="Helical" evidence="9">
    <location>
        <begin position="183"/>
        <end position="201"/>
    </location>
</feature>
<evidence type="ECO:0000256" key="3">
    <source>
        <dbReference type="ARBA" id="ARBA00022475"/>
    </source>
</evidence>
<feature type="transmembrane region" description="Helical" evidence="9">
    <location>
        <begin position="138"/>
        <end position="163"/>
    </location>
</feature>